<dbReference type="GeneID" id="41900251"/>
<dbReference type="InterPro" id="IPR011050">
    <property type="entry name" value="Pectin_lyase_fold/virulence"/>
</dbReference>
<evidence type="ECO:0000313" key="13">
    <source>
        <dbReference type="Proteomes" id="UP000152383"/>
    </source>
</evidence>
<keyword evidence="13" id="KW-1185">Reference proteome</keyword>
<dbReference type="InterPro" id="IPR012334">
    <property type="entry name" value="Pectin_lyas_fold"/>
</dbReference>
<organism evidence="12 13">
    <name type="scientific">Tree shrew adenovirus serotype 1</name>
    <name type="common">TSAdV-1</name>
    <name type="synonym">Tupaia adenovirus 1</name>
    <dbReference type="NCBI Taxonomy" id="47680"/>
    <lineage>
        <taxon>Viruses</taxon>
        <taxon>Varidnaviria</taxon>
        <taxon>Bamfordvirae</taxon>
        <taxon>Preplasmiviricota</taxon>
        <taxon>Polisuviricotina</taxon>
        <taxon>Pharingeaviricetes</taxon>
        <taxon>Rowavirales</taxon>
        <taxon>Adenoviridae</taxon>
        <taxon>Mastadenovirus</taxon>
        <taxon>Mastadenovirus tupaiae</taxon>
        <taxon>Tree shrew mastadenovirus A</taxon>
    </lineage>
</organism>
<dbReference type="GO" id="GO:0030430">
    <property type="term" value="C:host cell cytoplasm"/>
    <property type="evidence" value="ECO:0007669"/>
    <property type="project" value="UniProtKB-SubCell"/>
</dbReference>
<evidence type="ECO:0000256" key="7">
    <source>
        <dbReference type="ARBA" id="ARBA00023323"/>
    </source>
</evidence>
<dbReference type="InterPro" id="IPR002612">
    <property type="entry name" value="Adeno_E1B_55kDa"/>
</dbReference>
<dbReference type="SMR" id="Q77M90"/>
<keyword evidence="7" id="KW-1119">Modulation of host cell apoptosis by virus</keyword>
<protein>
    <recommendedName>
        <fullName evidence="4">E1B 55 kDa protein</fullName>
    </recommendedName>
    <alternativeName>
        <fullName evidence="8">E1B protein, large T-antigen</fullName>
    </alternativeName>
    <alternativeName>
        <fullName evidence="9">E1B-495R</fullName>
    </alternativeName>
</protein>
<dbReference type="RefSeq" id="YP_068057.1">
    <property type="nucleotide sequence ID" value="AC_000190.1"/>
</dbReference>
<name>Q77M90_ADET1</name>
<accession>Q77M90</accession>
<reference evidence="12 13" key="1">
    <citation type="journal article" date="1980" name="Virology">
        <title>An adenovirus from Tupaia (tree shrew): growth of the virus, characterization of viral DNA, and transforming ability.</title>
        <authorList>
            <person name="Darai G."/>
            <person name="Matz B."/>
            <person name="Flugel R.M."/>
            <person name="Grafe A."/>
            <person name="Gelderblom H."/>
            <person name="Delius H."/>
        </authorList>
    </citation>
    <scope>NUCLEOTIDE SEQUENCE [LARGE SCALE GENOMIC DNA]</scope>
</reference>
<reference evidence="12 13" key="2">
    <citation type="journal article" date="2003" name="J. Virol.">
        <title>Characterization of the complete genome of the Tupaia (tree shrew) adenovirus.</title>
        <authorList>
            <person name="Schondorf E."/>
            <person name="Bahr U."/>
            <person name="Handermann M."/>
            <person name="Darai G."/>
        </authorList>
    </citation>
    <scope>NUCLEOTIDE SEQUENCE [LARGE SCALE GENOMIC DNA]</scope>
</reference>
<comment type="subcellular location">
    <subcellularLocation>
        <location evidence="2">Host cytoplasm</location>
    </subcellularLocation>
    <subcellularLocation>
        <location evidence="1">Host nucleus</location>
    </subcellularLocation>
</comment>
<dbReference type="Pfam" id="PF01696">
    <property type="entry name" value="Adeno_E1B_55K"/>
    <property type="match status" value="1"/>
</dbReference>
<keyword evidence="6" id="KW-1035">Host cytoplasm</keyword>
<keyword evidence="7" id="KW-0945">Host-virus interaction</keyword>
<dbReference type="OrthoDB" id="2100at10239"/>
<keyword evidence="5" id="KW-0244">Early protein</keyword>
<evidence type="ECO:0000256" key="9">
    <source>
        <dbReference type="ARBA" id="ARBA00031863"/>
    </source>
</evidence>
<dbReference type="Gene3D" id="2.160.20.10">
    <property type="entry name" value="Single-stranded right-handed beta-helix, Pectin lyase-like"/>
    <property type="match status" value="1"/>
</dbReference>
<evidence type="ECO:0000256" key="3">
    <source>
        <dbReference type="ARBA" id="ARBA00008605"/>
    </source>
</evidence>
<comment type="subunit">
    <text evidence="11">Interacts with host PML-4 and PML-5; this interaction promotes efficient subnuclear targeting of E1B-55K to PML nuclear bodies. Interacts with E4-ORF3 protein. Interacts with E4-ORF6 protein.</text>
</comment>
<proteinExistence type="inferred from homology"/>
<evidence type="ECO:0000256" key="8">
    <source>
        <dbReference type="ARBA" id="ARBA00030428"/>
    </source>
</evidence>
<evidence type="ECO:0000256" key="4">
    <source>
        <dbReference type="ARBA" id="ARBA00022118"/>
    </source>
</evidence>
<evidence type="ECO:0000256" key="1">
    <source>
        <dbReference type="ARBA" id="ARBA00004147"/>
    </source>
</evidence>
<comment type="function">
    <text evidence="10">Plays a major role to prevent cellular inhibition of viral genome replication. Assembles an SCF-like E3 ubiquitin ligase complex based on the cellular proteins ELOB, ELOC, CUL5 and RBX1, in cooperation with viral E4orf6. This viral RING-type ligase ubiquitinates cellular substrates and targets them to proteasomal degradation: TP53/p53, LIG4, MRE11-RAD50-NBS1 (MRN) complex, ITGA3, DAXX and BLM. E1B-55K probably acts as the substrate-specific adapter of the SCF-like E3 ubiquitin ligase complex. Degradation of host TP53/p53 activity is essential for preventing E1A-induced TP53 accumulation that would otherwise lead to cell apoptosis and growth arrest. E1B-55K also inactivates TP53 transcription-factor activity by binding its transactivation domain. E1B-55K also functions as a SUMO1 E3 ligase for TP53 which causes the latter to be sequestered in promyelocytic leukemia (PML) nuclear bodies thereby contributing to maximal inhibition of TP53 function.</text>
</comment>
<evidence type="ECO:0000256" key="6">
    <source>
        <dbReference type="ARBA" id="ARBA00023200"/>
    </source>
</evidence>
<dbReference type="KEGG" id="vg:41900251"/>
<comment type="similarity">
    <text evidence="3">Belongs to the adenoviridae E1B 55 kDa protein family.</text>
</comment>
<organismHost>
    <name type="scientific">Tupaiidae</name>
    <name type="common">tree shrews</name>
    <dbReference type="NCBI Taxonomy" id="9393"/>
</organismHost>
<sequence>MAQNNSDGVEGASPAKRRRLDQVTYSEICADFRSGSFSDFFMEKYNFAQVASYKMQPDDDWTDMIAQHAKIELDPTKEYVILSTVFIQSNCYIIGHGAKIVIVGEPGIAFKVLTKSFGPVITNMWAVSFTDCVFQRRDSYNGKVFTCASQVLFHNCFFVGFTGTCITSTAALTVRGCQFLACYRPIMFLAAFDLTVKHCVFDKCVIAISTEGDFEISSNLCTDSCCFLSAAGTGIFSYNSIVNPFTLQDSAEFSMVTCADAKVQLLHTIHIHSNPKLVYPQFMHNVLLRAKLFVGRRRGGFHPHFCSLKYSLLTLAKGSERKVNLSTCYPDGLKVYKVLNRNPNRLFTRLCECDASHQTADIVLGEVGLPATADPTLDSVDCLEFSSDEEW</sequence>
<evidence type="ECO:0000313" key="12">
    <source>
        <dbReference type="EMBL" id="AAN84891.1"/>
    </source>
</evidence>
<dbReference type="RefSeq" id="NP_758818.1">
    <property type="nucleotide sequence ID" value="NC_044936.1"/>
</dbReference>
<evidence type="ECO:0000256" key="5">
    <source>
        <dbReference type="ARBA" id="ARBA00022518"/>
    </source>
</evidence>
<evidence type="ECO:0000256" key="11">
    <source>
        <dbReference type="ARBA" id="ARBA00046912"/>
    </source>
</evidence>
<dbReference type="SUPFAM" id="SSF51126">
    <property type="entry name" value="Pectin lyase-like"/>
    <property type="match status" value="1"/>
</dbReference>
<dbReference type="Proteomes" id="UP000152383">
    <property type="component" value="Segment"/>
</dbReference>
<dbReference type="GO" id="GO:0042025">
    <property type="term" value="C:host cell nucleus"/>
    <property type="evidence" value="ECO:0007669"/>
    <property type="project" value="UniProtKB-SubCell"/>
</dbReference>
<evidence type="ECO:0000256" key="2">
    <source>
        <dbReference type="ARBA" id="ARBA00004192"/>
    </source>
</evidence>
<dbReference type="GO" id="GO:0052150">
    <property type="term" value="P:symbiont-mediated perturbation of host apoptosis"/>
    <property type="evidence" value="ECO:0007669"/>
    <property type="project" value="UniProtKB-KW"/>
</dbReference>
<evidence type="ECO:0000256" key="10">
    <source>
        <dbReference type="ARBA" id="ARBA00046084"/>
    </source>
</evidence>
<dbReference type="EMBL" id="AF258784">
    <property type="protein sequence ID" value="AAN84891.1"/>
    <property type="molecule type" value="Genomic_DNA"/>
</dbReference>